<feature type="domain" description="Terminase large subunit gp17-like C-terminal" evidence="2">
    <location>
        <begin position="325"/>
        <end position="465"/>
    </location>
</feature>
<dbReference type="InterPro" id="IPR035421">
    <property type="entry name" value="Terminase_6C"/>
</dbReference>
<dbReference type="EMBL" id="MT141219">
    <property type="protein sequence ID" value="QJA56451.1"/>
    <property type="molecule type" value="Genomic_DNA"/>
</dbReference>
<dbReference type="InterPro" id="IPR006517">
    <property type="entry name" value="Phage_terminase_lsu-like_C"/>
</dbReference>
<sequence length="479" mass="52708">MRANPRPPPRPQPSLTFSEAFGIRPLPDWLASPCTTALHLSGGRWQTAPHLELVSRKVAAMRDRPIRLIVNEPPRHGKSEQLSHWTPVWFLANWPDRPIILASYEAGFAASWGRRVRNTIEEHAEALGIAVAADSSAASEWQVAGHAGGMVTAGVGGPITGRGASLLIIDDPVKNAAEAASPVYREKAKEWWRSTAFPRLEPGASVVLIQTRWHEDDLAGYLLKTEPERWDLVSLPAIAGPGDMLGRPEGEALWPVRYDLPALATIRETVGPFWWAAEYQQRPQPLGGGIFHGDWWQYHELITLDGQLQIVVNGQRQPLQRVVQSWDTAFKSGQQADRSVCVTIGQHATGYAILDCAVGRWEYPDLERQAVSLYGRWRPRCVVVEDAASGQSLTQSLRRNTRLPVVPVKPEGDKVQRANTVTGAVEAGRVSLPAQAPWLADFLGELGAFPTAEHDDIVDAFVHGLRYLITAAAGPQVFL</sequence>
<evidence type="ECO:0000259" key="2">
    <source>
        <dbReference type="Pfam" id="PF17289"/>
    </source>
</evidence>
<accession>A0A6M3IGE3</accession>
<protein>
    <submittedName>
        <fullName evidence="3">Putative terminase</fullName>
    </submittedName>
</protein>
<name>A0A6M3IGE3_9ZZZZ</name>
<proteinExistence type="predicted"/>
<dbReference type="AlphaFoldDB" id="A0A6M3IGE3"/>
<dbReference type="Pfam" id="PF17289">
    <property type="entry name" value="Terminase_6C"/>
    <property type="match status" value="1"/>
</dbReference>
<organism evidence="3">
    <name type="scientific">viral metagenome</name>
    <dbReference type="NCBI Taxonomy" id="1070528"/>
    <lineage>
        <taxon>unclassified sequences</taxon>
        <taxon>metagenomes</taxon>
        <taxon>organismal metagenomes</taxon>
    </lineage>
</organism>
<evidence type="ECO:0000256" key="1">
    <source>
        <dbReference type="ARBA" id="ARBA00022612"/>
    </source>
</evidence>
<dbReference type="Pfam" id="PF03237">
    <property type="entry name" value="Terminase_6N"/>
    <property type="match status" value="1"/>
</dbReference>
<dbReference type="NCBIfam" id="TIGR01630">
    <property type="entry name" value="psiM2_ORF9"/>
    <property type="match status" value="1"/>
</dbReference>
<keyword evidence="1" id="KW-1188">Viral release from host cell</keyword>
<dbReference type="Gene3D" id="3.30.420.240">
    <property type="match status" value="1"/>
</dbReference>
<gene>
    <name evidence="3" type="ORF">MM415B01842_0010</name>
</gene>
<reference evidence="3" key="1">
    <citation type="submission" date="2020-03" db="EMBL/GenBank/DDBJ databases">
        <title>The deep terrestrial virosphere.</title>
        <authorList>
            <person name="Holmfeldt K."/>
            <person name="Nilsson E."/>
            <person name="Simone D."/>
            <person name="Lopez-Fernandez M."/>
            <person name="Wu X."/>
            <person name="de Brujin I."/>
            <person name="Lundin D."/>
            <person name="Andersson A."/>
            <person name="Bertilsson S."/>
            <person name="Dopson M."/>
        </authorList>
    </citation>
    <scope>NUCLEOTIDE SEQUENCE</scope>
    <source>
        <strain evidence="3">MM415B01842</strain>
    </source>
</reference>
<evidence type="ECO:0000313" key="3">
    <source>
        <dbReference type="EMBL" id="QJA56451.1"/>
    </source>
</evidence>